<proteinExistence type="predicted"/>
<reference evidence="1" key="1">
    <citation type="submission" date="2022-07" db="EMBL/GenBank/DDBJ databases">
        <title>Phylogenomic reconstructions and comparative analyses of Kickxellomycotina fungi.</title>
        <authorList>
            <person name="Reynolds N.K."/>
            <person name="Stajich J.E."/>
            <person name="Barry K."/>
            <person name="Grigoriev I.V."/>
            <person name="Crous P."/>
            <person name="Smith M.E."/>
        </authorList>
    </citation>
    <scope>NUCLEOTIDE SEQUENCE</scope>
    <source>
        <strain evidence="1">NRRL 5244</strain>
    </source>
</reference>
<keyword evidence="2" id="KW-1185">Reference proteome</keyword>
<sequence>MGSHTKDKKDKKSKKVAEAAVEEEEKKEEMVAEQPAGETSAEESTKASDPSPGGEEKTKKAKKPRSEYSVWVGNLPFSVTREDLEEFFKPCGGNITRINLPKKNNKIKGFAYVDFDTESAMTLAMAHSEQKIGRRAVLIKSASDFVKTGRPSRIDPKAAEEEEKDGGSEKKTKDKTKEKKMKKQKHDPSPTLFMGNLSYDVKKADLKTMFEQFGAIVGIRVATFEDNREKCKGFGYVDFKYTDDATKALMAMNGKKLKGRMMRIEYAGATATEKGRPWEKDLKKRTHDESGAPMEMATAEPDLKKARKMDTENTDNIAETKLMGVAVQFEGSKITFGE</sequence>
<evidence type="ECO:0000313" key="2">
    <source>
        <dbReference type="Proteomes" id="UP001150603"/>
    </source>
</evidence>
<gene>
    <name evidence="1" type="primary">NOP13</name>
    <name evidence="1" type="ORF">FBU59_000589</name>
</gene>
<accession>A0ACC1JG77</accession>
<comment type="caution">
    <text evidence="1">The sequence shown here is derived from an EMBL/GenBank/DDBJ whole genome shotgun (WGS) entry which is preliminary data.</text>
</comment>
<evidence type="ECO:0000313" key="1">
    <source>
        <dbReference type="EMBL" id="KAJ1950621.1"/>
    </source>
</evidence>
<protein>
    <submittedName>
        <fullName evidence="1">Nucleolar protein 13</fullName>
    </submittedName>
</protein>
<name>A0ACC1JG77_9FUNG</name>
<dbReference type="Proteomes" id="UP001150603">
    <property type="component" value="Unassembled WGS sequence"/>
</dbReference>
<organism evidence="1 2">
    <name type="scientific">Linderina macrospora</name>
    <dbReference type="NCBI Taxonomy" id="4868"/>
    <lineage>
        <taxon>Eukaryota</taxon>
        <taxon>Fungi</taxon>
        <taxon>Fungi incertae sedis</taxon>
        <taxon>Zoopagomycota</taxon>
        <taxon>Kickxellomycotina</taxon>
        <taxon>Kickxellomycetes</taxon>
        <taxon>Kickxellales</taxon>
        <taxon>Kickxellaceae</taxon>
        <taxon>Linderina</taxon>
    </lineage>
</organism>
<dbReference type="EMBL" id="JANBPW010000165">
    <property type="protein sequence ID" value="KAJ1950621.1"/>
    <property type="molecule type" value="Genomic_DNA"/>
</dbReference>